<dbReference type="InterPro" id="IPR019546">
    <property type="entry name" value="TAT_signal_bac_arc"/>
</dbReference>
<evidence type="ECO:0000256" key="2">
    <source>
        <dbReference type="ARBA" id="ARBA00004418"/>
    </source>
</evidence>
<dbReference type="Proteomes" id="UP000199053">
    <property type="component" value="Unassembled WGS sequence"/>
</dbReference>
<proteinExistence type="inferred from homology"/>
<dbReference type="AlphaFoldDB" id="A0A1G9BCI0"/>
<gene>
    <name evidence="11" type="ORF">SAMN05660337_0232</name>
</gene>
<evidence type="ECO:0000313" key="11">
    <source>
        <dbReference type="EMBL" id="SDK36764.1"/>
    </source>
</evidence>
<sequence length="188" mass="20684">MNISRRGFMKLAGIGVASIGLGQMGLDLSPVQAYAAGLKIEGAQEVISICPFCAVSCHFIAHVKDGKIVSTEGDPDYPVSEGALCAKGAAMLSMHNSPHRLQKPKYRAPYSDKWVEKEWDWVIDRIAKNVKKTRDADFKTHNAKGQEVNRVESIFHLGSSQMDNEECALVHQGVRGLGLVHFDHQARI</sequence>
<dbReference type="GO" id="GO:0030151">
    <property type="term" value="F:molybdenum ion binding"/>
    <property type="evidence" value="ECO:0007669"/>
    <property type="project" value="TreeGrafter"/>
</dbReference>
<evidence type="ECO:0000256" key="5">
    <source>
        <dbReference type="ARBA" id="ARBA00022485"/>
    </source>
</evidence>
<dbReference type="PROSITE" id="PS51669">
    <property type="entry name" value="4FE4S_MOW_BIS_MGD"/>
    <property type="match status" value="1"/>
</dbReference>
<evidence type="ECO:0000256" key="4">
    <source>
        <dbReference type="ARBA" id="ARBA00011771"/>
    </source>
</evidence>
<dbReference type="Pfam" id="PF04879">
    <property type="entry name" value="Molybdop_Fe4S4"/>
    <property type="match status" value="1"/>
</dbReference>
<evidence type="ECO:0000256" key="6">
    <source>
        <dbReference type="ARBA" id="ARBA00022723"/>
    </source>
</evidence>
<name>A0A1G9BCI0_9BACT</name>
<accession>A0A1G9BCI0</accession>
<dbReference type="GO" id="GO:0016491">
    <property type="term" value="F:oxidoreductase activity"/>
    <property type="evidence" value="ECO:0007669"/>
    <property type="project" value="UniProtKB-KW"/>
</dbReference>
<dbReference type="GO" id="GO:0042597">
    <property type="term" value="C:periplasmic space"/>
    <property type="evidence" value="ECO:0007669"/>
    <property type="project" value="UniProtKB-SubCell"/>
</dbReference>
<feature type="domain" description="4Fe-4S Mo/W bis-MGD-type" evidence="10">
    <location>
        <begin position="43"/>
        <end position="99"/>
    </location>
</feature>
<dbReference type="SMART" id="SM00926">
    <property type="entry name" value="Molybdop_Fe4S4"/>
    <property type="match status" value="1"/>
</dbReference>
<dbReference type="Gene3D" id="2.20.25.90">
    <property type="entry name" value="ADC-like domains"/>
    <property type="match status" value="1"/>
</dbReference>
<evidence type="ECO:0000256" key="8">
    <source>
        <dbReference type="ARBA" id="ARBA00023004"/>
    </source>
</evidence>
<evidence type="ECO:0000259" key="10">
    <source>
        <dbReference type="PROSITE" id="PS51669"/>
    </source>
</evidence>
<protein>
    <submittedName>
        <fullName evidence="11">Formate dehydrogenase major subunit</fullName>
    </submittedName>
</protein>
<keyword evidence="12" id="KW-1185">Reference proteome</keyword>
<dbReference type="NCBIfam" id="TIGR01409">
    <property type="entry name" value="TAT_signal_seq"/>
    <property type="match status" value="1"/>
</dbReference>
<comment type="subunit">
    <text evidence="4">Heterodimer of a large and a small subunit.</text>
</comment>
<organism evidence="11 12">
    <name type="scientific">Maridesulfovibrio ferrireducens</name>
    <dbReference type="NCBI Taxonomy" id="246191"/>
    <lineage>
        <taxon>Bacteria</taxon>
        <taxon>Pseudomonadati</taxon>
        <taxon>Thermodesulfobacteriota</taxon>
        <taxon>Desulfovibrionia</taxon>
        <taxon>Desulfovibrionales</taxon>
        <taxon>Desulfovibrionaceae</taxon>
        <taxon>Maridesulfovibrio</taxon>
    </lineage>
</organism>
<keyword evidence="8" id="KW-0408">Iron</keyword>
<evidence type="ECO:0000313" key="12">
    <source>
        <dbReference type="Proteomes" id="UP000199053"/>
    </source>
</evidence>
<dbReference type="InterPro" id="IPR027467">
    <property type="entry name" value="MopterinOxRdtase_cofactor_BS"/>
</dbReference>
<keyword evidence="7" id="KW-0560">Oxidoreductase</keyword>
<evidence type="ECO:0000256" key="7">
    <source>
        <dbReference type="ARBA" id="ARBA00023002"/>
    </source>
</evidence>
<dbReference type="Gene3D" id="3.40.50.740">
    <property type="match status" value="1"/>
</dbReference>
<dbReference type="STRING" id="246191.SAMN05660337_0232"/>
<dbReference type="GO" id="GO:0009061">
    <property type="term" value="P:anaerobic respiration"/>
    <property type="evidence" value="ECO:0007669"/>
    <property type="project" value="TreeGrafter"/>
</dbReference>
<dbReference type="GO" id="GO:0051539">
    <property type="term" value="F:4 iron, 4 sulfur cluster binding"/>
    <property type="evidence" value="ECO:0007669"/>
    <property type="project" value="UniProtKB-KW"/>
</dbReference>
<comment type="similarity">
    <text evidence="3">Belongs to the prokaryotic molybdopterin-containing oxidoreductase family.</text>
</comment>
<dbReference type="InterPro" id="IPR006311">
    <property type="entry name" value="TAT_signal"/>
</dbReference>
<keyword evidence="6" id="KW-0479">Metal-binding</keyword>
<keyword evidence="9" id="KW-0411">Iron-sulfur</keyword>
<dbReference type="SUPFAM" id="SSF53706">
    <property type="entry name" value="Formate dehydrogenase/DMSO reductase, domains 1-3"/>
    <property type="match status" value="1"/>
</dbReference>
<dbReference type="EMBL" id="FNGA01000001">
    <property type="protein sequence ID" value="SDK36764.1"/>
    <property type="molecule type" value="Genomic_DNA"/>
</dbReference>
<keyword evidence="5" id="KW-0004">4Fe-4S</keyword>
<comment type="cofactor">
    <cofactor evidence="1">
        <name>[4Fe-4S] cluster</name>
        <dbReference type="ChEBI" id="CHEBI:49883"/>
    </cofactor>
</comment>
<dbReference type="PANTHER" id="PTHR43598">
    <property type="entry name" value="TUNGSTEN-CONTAINING FORMYLMETHANOFURAN DEHYDROGENASE 2 SUBUNIT B"/>
    <property type="match status" value="1"/>
</dbReference>
<dbReference type="PROSITE" id="PS51318">
    <property type="entry name" value="TAT"/>
    <property type="match status" value="1"/>
</dbReference>
<dbReference type="InterPro" id="IPR006963">
    <property type="entry name" value="Mopterin_OxRdtase_4Fe-4S_dom"/>
</dbReference>
<dbReference type="GO" id="GO:0009055">
    <property type="term" value="F:electron transfer activity"/>
    <property type="evidence" value="ECO:0007669"/>
    <property type="project" value="TreeGrafter"/>
</dbReference>
<evidence type="ECO:0000256" key="9">
    <source>
        <dbReference type="ARBA" id="ARBA00023014"/>
    </source>
</evidence>
<reference evidence="12" key="1">
    <citation type="submission" date="2016-10" db="EMBL/GenBank/DDBJ databases">
        <authorList>
            <person name="Varghese N."/>
            <person name="Submissions S."/>
        </authorList>
    </citation>
    <scope>NUCLEOTIDE SEQUENCE [LARGE SCALE GENOMIC DNA]</scope>
    <source>
        <strain evidence="12">DSM 16995</strain>
    </source>
</reference>
<dbReference type="PANTHER" id="PTHR43598:SF1">
    <property type="entry name" value="FORMATE DEHYDROGENASE-O MAJOR SUBUNIT"/>
    <property type="match status" value="1"/>
</dbReference>
<evidence type="ECO:0000256" key="3">
    <source>
        <dbReference type="ARBA" id="ARBA00010312"/>
    </source>
</evidence>
<dbReference type="PROSITE" id="PS00551">
    <property type="entry name" value="MOLYBDOPTERIN_PROK_1"/>
    <property type="match status" value="1"/>
</dbReference>
<evidence type="ECO:0000256" key="1">
    <source>
        <dbReference type="ARBA" id="ARBA00001966"/>
    </source>
</evidence>
<comment type="subcellular location">
    <subcellularLocation>
        <location evidence="2">Periplasm</location>
    </subcellularLocation>
</comment>